<reference evidence="2" key="3">
    <citation type="submission" date="2023-05" db="EMBL/GenBank/DDBJ databases">
        <authorList>
            <person name="Smith C.H."/>
        </authorList>
    </citation>
    <scope>NUCLEOTIDE SEQUENCE</scope>
    <source>
        <strain evidence="2">CHS0354</strain>
        <tissue evidence="2">Mantle</tissue>
    </source>
</reference>
<name>A0AAE0VJ14_9BIVA</name>
<dbReference type="AlphaFoldDB" id="A0AAE0VJ14"/>
<proteinExistence type="predicted"/>
<feature type="non-terminal residue" evidence="2">
    <location>
        <position position="1"/>
    </location>
</feature>
<organism evidence="2 3">
    <name type="scientific">Potamilus streckersoni</name>
    <dbReference type="NCBI Taxonomy" id="2493646"/>
    <lineage>
        <taxon>Eukaryota</taxon>
        <taxon>Metazoa</taxon>
        <taxon>Spiralia</taxon>
        <taxon>Lophotrochozoa</taxon>
        <taxon>Mollusca</taxon>
        <taxon>Bivalvia</taxon>
        <taxon>Autobranchia</taxon>
        <taxon>Heteroconchia</taxon>
        <taxon>Palaeoheterodonta</taxon>
        <taxon>Unionida</taxon>
        <taxon>Unionoidea</taxon>
        <taxon>Unionidae</taxon>
        <taxon>Ambleminae</taxon>
        <taxon>Lampsilini</taxon>
        <taxon>Potamilus</taxon>
    </lineage>
</organism>
<evidence type="ECO:0000313" key="3">
    <source>
        <dbReference type="Proteomes" id="UP001195483"/>
    </source>
</evidence>
<keyword evidence="3" id="KW-1185">Reference proteome</keyword>
<protein>
    <submittedName>
        <fullName evidence="2">Uncharacterized protein</fullName>
    </submittedName>
</protein>
<reference evidence="2" key="1">
    <citation type="journal article" date="2021" name="Genome Biol. Evol.">
        <title>A High-Quality Reference Genome for a Parasitic Bivalve with Doubly Uniparental Inheritance (Bivalvia: Unionida).</title>
        <authorList>
            <person name="Smith C.H."/>
        </authorList>
    </citation>
    <scope>NUCLEOTIDE SEQUENCE</scope>
    <source>
        <strain evidence="2">CHS0354</strain>
    </source>
</reference>
<sequence>HTLPLEAEYYASPEFDPTSLCGESRGSDVGKVSHGTDSETEGSDLKRRERNEIQTSHKHTNPDKHNKEVRTCTSTHVKLDFVLSLSALNERLAVMFYSSNPINVSTIMVCNPNSWTCSPPKSNLQIRINGSGIYITLNSVQMSDQGVYGVIGSRSLIKYPSAVLTVTECISSPPASDMPLKTIELPNSTTQETQVVNTGISYSHAISTSAVPAAGKLEVHKYLASDIPTNLRKL</sequence>
<comment type="caution">
    <text evidence="2">The sequence shown here is derived from an EMBL/GenBank/DDBJ whole genome shotgun (WGS) entry which is preliminary data.</text>
</comment>
<gene>
    <name evidence="2" type="ORF">CHS0354_034082</name>
</gene>
<reference evidence="2" key="2">
    <citation type="journal article" date="2021" name="Genome Biol. Evol.">
        <title>Developing a high-quality reference genome for a parasitic bivalve with doubly uniparental inheritance (Bivalvia: Unionida).</title>
        <authorList>
            <person name="Smith C.H."/>
        </authorList>
    </citation>
    <scope>NUCLEOTIDE SEQUENCE</scope>
    <source>
        <strain evidence="2">CHS0354</strain>
        <tissue evidence="2">Mantle</tissue>
    </source>
</reference>
<accession>A0AAE0VJ14</accession>
<feature type="compositionally biased region" description="Basic and acidic residues" evidence="1">
    <location>
        <begin position="43"/>
        <end position="52"/>
    </location>
</feature>
<dbReference type="EMBL" id="JAEAOA010001989">
    <property type="protein sequence ID" value="KAK3580138.1"/>
    <property type="molecule type" value="Genomic_DNA"/>
</dbReference>
<feature type="region of interest" description="Disordered" evidence="1">
    <location>
        <begin position="1"/>
        <end position="68"/>
    </location>
</feature>
<dbReference type="Proteomes" id="UP001195483">
    <property type="component" value="Unassembled WGS sequence"/>
</dbReference>
<evidence type="ECO:0000256" key="1">
    <source>
        <dbReference type="SAM" id="MobiDB-lite"/>
    </source>
</evidence>
<evidence type="ECO:0000313" key="2">
    <source>
        <dbReference type="EMBL" id="KAK3580138.1"/>
    </source>
</evidence>